<dbReference type="InterPro" id="IPR017853">
    <property type="entry name" value="GH"/>
</dbReference>
<evidence type="ECO:0000256" key="4">
    <source>
        <dbReference type="RuleBase" id="RU361153"/>
    </source>
</evidence>
<protein>
    <recommendedName>
        <fullName evidence="7">Glycoside hydrolase family 5 domain-containing protein</fullName>
    </recommendedName>
</protein>
<dbReference type="OrthoDB" id="442731at2759"/>
<dbReference type="AlphaFoldDB" id="A0A9W7EVN9"/>
<feature type="transmembrane region" description="Helical" evidence="5">
    <location>
        <begin position="389"/>
        <end position="412"/>
    </location>
</feature>
<dbReference type="Gene3D" id="3.20.20.80">
    <property type="entry name" value="Glycosidases"/>
    <property type="match status" value="2"/>
</dbReference>
<feature type="transmembrane region" description="Helical" evidence="5">
    <location>
        <begin position="341"/>
        <end position="361"/>
    </location>
</feature>
<keyword evidence="3 4" id="KW-0326">Glycosidase</keyword>
<evidence type="ECO:0000256" key="1">
    <source>
        <dbReference type="ARBA" id="ARBA00005641"/>
    </source>
</evidence>
<dbReference type="Proteomes" id="UP001165085">
    <property type="component" value="Unassembled WGS sequence"/>
</dbReference>
<sequence>MIATFLFLCTLFNLTLRSAHANRASLLQDSQLPLSTSGRDIVDAHGEVVKLACVNWYGAHMETFAVNGLHKRTLTEIVDQIADTGFNCIRMPFALDLTFKPDFIVPTVALTANPDLIGKTGLEVFHITMKALTDANIVVFLNNHNSVAAWCCNIDSLDGLWSNDAYNAEQWIESLVYLADYYKDDKHVIGIDLRNEIHDVKNSNRYITWGESKDIDNDWKHATEVASAAIYEKNPDWLIIVSGLCFSFDLRKMVDNLPDLKQENKLVWTTHYYSFSRWWQKMENQVLQRHLEMTWIDLQGVTVKWIIGSSFALIILTVMLSARLKFKKLNDWYFFPREPKVTVAAICFSLSIYCVLLILGLESGATAVREGYDEGGCATMAIEADMMDIGRSCAIALAIISGIVHVGLMYMLNTGMAFRREDHDMKFDEYSDKEIEMQRLSNEGMEDGRKGSNSSDGLGGGVTKVADKSCMCCDFLIFTLLHNIFIVLILILAVASAANHLANKTETYAMFHDELYGKWMLQNHNAPVLVGEFGTGSDGSSTAETDYWYAMTRFLKEYDLNYAYWPWNGERWNNSTLAFQNEGYGLVKEDWATIRRPKIVNDLIALND</sequence>
<evidence type="ECO:0000256" key="5">
    <source>
        <dbReference type="SAM" id="Phobius"/>
    </source>
</evidence>
<keyword evidence="9" id="KW-1185">Reference proteome</keyword>
<feature type="transmembrane region" description="Helical" evidence="5">
    <location>
        <begin position="475"/>
        <end position="498"/>
    </location>
</feature>
<keyword evidence="6" id="KW-0732">Signal</keyword>
<feature type="signal peptide" evidence="6">
    <location>
        <begin position="1"/>
        <end position="21"/>
    </location>
</feature>
<dbReference type="Pfam" id="PF00150">
    <property type="entry name" value="Cellulase"/>
    <property type="match status" value="2"/>
</dbReference>
<keyword evidence="2 4" id="KW-0378">Hydrolase</keyword>
<keyword evidence="5" id="KW-0472">Membrane</keyword>
<proteinExistence type="inferred from homology"/>
<dbReference type="PANTHER" id="PTHR31263:SF0">
    <property type="entry name" value="CELLULASE FAMILY PROTEIN (AFU_ORTHOLOGUE AFUA_5G14560)"/>
    <property type="match status" value="1"/>
</dbReference>
<evidence type="ECO:0000313" key="8">
    <source>
        <dbReference type="EMBL" id="GMH94324.1"/>
    </source>
</evidence>
<evidence type="ECO:0000256" key="6">
    <source>
        <dbReference type="SAM" id="SignalP"/>
    </source>
</evidence>
<keyword evidence="5" id="KW-0812">Transmembrane</keyword>
<keyword evidence="5" id="KW-1133">Transmembrane helix</keyword>
<comment type="similarity">
    <text evidence="1 4">Belongs to the glycosyl hydrolase 5 (cellulase A) family.</text>
</comment>
<dbReference type="PANTHER" id="PTHR31263">
    <property type="entry name" value="CELLULASE FAMILY PROTEIN (AFU_ORTHOLOGUE AFUA_5G14560)"/>
    <property type="match status" value="1"/>
</dbReference>
<feature type="domain" description="Glycoside hydrolase family 5" evidence="7">
    <location>
        <begin position="55"/>
        <end position="294"/>
    </location>
</feature>
<feature type="domain" description="Glycoside hydrolase family 5" evidence="7">
    <location>
        <begin position="521"/>
        <end position="569"/>
    </location>
</feature>
<organism evidence="8 9">
    <name type="scientific">Triparma strigata</name>
    <dbReference type="NCBI Taxonomy" id="1606541"/>
    <lineage>
        <taxon>Eukaryota</taxon>
        <taxon>Sar</taxon>
        <taxon>Stramenopiles</taxon>
        <taxon>Ochrophyta</taxon>
        <taxon>Bolidophyceae</taxon>
        <taxon>Parmales</taxon>
        <taxon>Triparmaceae</taxon>
        <taxon>Triparma</taxon>
    </lineage>
</organism>
<dbReference type="SUPFAM" id="SSF51445">
    <property type="entry name" value="(Trans)glycosidases"/>
    <property type="match status" value="2"/>
</dbReference>
<name>A0A9W7EVN9_9STRA</name>
<dbReference type="GO" id="GO:0000272">
    <property type="term" value="P:polysaccharide catabolic process"/>
    <property type="evidence" value="ECO:0007669"/>
    <property type="project" value="InterPro"/>
</dbReference>
<dbReference type="InterPro" id="IPR001547">
    <property type="entry name" value="Glyco_hydro_5"/>
</dbReference>
<evidence type="ECO:0000256" key="2">
    <source>
        <dbReference type="ARBA" id="ARBA00022801"/>
    </source>
</evidence>
<comment type="caution">
    <text evidence="8">The sequence shown here is derived from an EMBL/GenBank/DDBJ whole genome shotgun (WGS) entry which is preliminary data.</text>
</comment>
<evidence type="ECO:0000259" key="7">
    <source>
        <dbReference type="Pfam" id="PF00150"/>
    </source>
</evidence>
<accession>A0A9W7EVN9</accession>
<feature type="transmembrane region" description="Helical" evidence="5">
    <location>
        <begin position="302"/>
        <end position="320"/>
    </location>
</feature>
<dbReference type="EMBL" id="BRXY01000430">
    <property type="protein sequence ID" value="GMH94324.1"/>
    <property type="molecule type" value="Genomic_DNA"/>
</dbReference>
<reference evidence="9" key="1">
    <citation type="journal article" date="2023" name="Commun. Biol.">
        <title>Genome analysis of Parmales, the sister group of diatoms, reveals the evolutionary specialization of diatoms from phago-mixotrophs to photoautotrophs.</title>
        <authorList>
            <person name="Ban H."/>
            <person name="Sato S."/>
            <person name="Yoshikawa S."/>
            <person name="Yamada K."/>
            <person name="Nakamura Y."/>
            <person name="Ichinomiya M."/>
            <person name="Sato N."/>
            <person name="Blanc-Mathieu R."/>
            <person name="Endo H."/>
            <person name="Kuwata A."/>
            <person name="Ogata H."/>
        </authorList>
    </citation>
    <scope>NUCLEOTIDE SEQUENCE [LARGE SCALE GENOMIC DNA]</scope>
    <source>
        <strain evidence="9">NIES 3701</strain>
    </source>
</reference>
<feature type="chain" id="PRO_5040861853" description="Glycoside hydrolase family 5 domain-containing protein" evidence="6">
    <location>
        <begin position="22"/>
        <end position="608"/>
    </location>
</feature>
<evidence type="ECO:0000256" key="3">
    <source>
        <dbReference type="ARBA" id="ARBA00023295"/>
    </source>
</evidence>
<gene>
    <name evidence="8" type="ORF">TrST_g2685</name>
</gene>
<evidence type="ECO:0000313" key="9">
    <source>
        <dbReference type="Proteomes" id="UP001165085"/>
    </source>
</evidence>
<dbReference type="GO" id="GO:0004553">
    <property type="term" value="F:hydrolase activity, hydrolyzing O-glycosyl compounds"/>
    <property type="evidence" value="ECO:0007669"/>
    <property type="project" value="InterPro"/>
</dbReference>